<dbReference type="Gene3D" id="1.50.10.10">
    <property type="match status" value="1"/>
</dbReference>
<dbReference type="GO" id="GO:0031179">
    <property type="term" value="P:peptide modification"/>
    <property type="evidence" value="ECO:0007669"/>
    <property type="project" value="InterPro"/>
</dbReference>
<dbReference type="SUPFAM" id="SSF158745">
    <property type="entry name" value="LanC-like"/>
    <property type="match status" value="2"/>
</dbReference>
<evidence type="ECO:0008006" key="3">
    <source>
        <dbReference type="Google" id="ProtNLM"/>
    </source>
</evidence>
<dbReference type="PRINTS" id="PR01950">
    <property type="entry name" value="LANCSUPER"/>
</dbReference>
<sequence>MTNTKIIKETDIKKLGESYGDYLVAEYLRYQTPLPWSNSDIMEKNRVNSGNIECLDTGISGIILFLMELYTQSGKKTYIETADLAIDKLILYCIQNPSADYGLYTGRSGVIYLLIERYKIDNDPELVKICLQLIRSSNEAFLYSKYTSDYLYDGRAGALLIILELYLISQENFLVNYINQYVVQIVSGAKLSPDGIFWRSENENHINGSCGFAHGIPGIQYVFDKLNYYCDAPVLAFILNETDRIMSSSWIDIADNWGDYRRDILDKKTLSEYKKSHLNGNHEILLPGDSINWSDGMMGVLISKRQTVTGKSLNKVSEFLNSGNIISFELYNGIAGIGLSLLHNSLANESGVMENLLFQAYENAEISLAELNLNGGLLFGSIGSVYLLLKATDSAVKTNTIVAPFFNRNYKKDNKIIICLSVSDVRKKLLTGIYKRTITLLSHASPAVLTDYLDAHSINGLHGEIDSFNTFIDSLIKSDPHNSKLDFLADLFSLERQKLDLFFDKSKNHFQIYLDQLLYIDETMKLLNEPDEWLVRQKVCISKKVKIISTKWDWTLFDSSKGGQLISADLADNSGGPFVFILRNACALEDVEIPLVNAYRMLLHSFDHPKFLGQAILEIRDYIQSLPEAGLKNLLIQVGVSNISAKQEFIELFNVAILSTIKKWVYMGVLQIIPSPESTI</sequence>
<dbReference type="AlphaFoldDB" id="A0A127VEJ3"/>
<dbReference type="EMBL" id="CP014504">
    <property type="protein sequence ID" value="AMP99735.1"/>
    <property type="molecule type" value="Genomic_DNA"/>
</dbReference>
<reference evidence="1 2" key="1">
    <citation type="submission" date="2016-03" db="EMBL/GenBank/DDBJ databases">
        <title>Complete genome sequence of Pedobacter cryoconitis PAMC 27485.</title>
        <authorList>
            <person name="Lee J."/>
            <person name="Kim O.-S."/>
        </authorList>
    </citation>
    <scope>NUCLEOTIDE SEQUENCE [LARGE SCALE GENOMIC DNA]</scope>
    <source>
        <strain evidence="1 2">PAMC 27485</strain>
    </source>
</reference>
<dbReference type="KEGG" id="pcm:AY601_2857"/>
<evidence type="ECO:0000313" key="2">
    <source>
        <dbReference type="Proteomes" id="UP000071561"/>
    </source>
</evidence>
<name>A0A127VEJ3_9SPHI</name>
<dbReference type="Proteomes" id="UP000071561">
    <property type="component" value="Chromosome"/>
</dbReference>
<dbReference type="Pfam" id="PF05147">
    <property type="entry name" value="LANC_like"/>
    <property type="match status" value="1"/>
</dbReference>
<dbReference type="PATRIC" id="fig|188932.3.peg.2978"/>
<dbReference type="InterPro" id="IPR007822">
    <property type="entry name" value="LANC-like"/>
</dbReference>
<proteinExistence type="predicted"/>
<dbReference type="OrthoDB" id="9148343at2"/>
<evidence type="ECO:0000313" key="1">
    <source>
        <dbReference type="EMBL" id="AMP99735.1"/>
    </source>
</evidence>
<protein>
    <recommendedName>
        <fullName evidence="3">Lanthionine synthetase-like protein</fullName>
    </recommendedName>
</protein>
<dbReference type="RefSeq" id="WP_068402161.1">
    <property type="nucleotide sequence ID" value="NZ_CP014504.1"/>
</dbReference>
<dbReference type="InterPro" id="IPR012341">
    <property type="entry name" value="6hp_glycosidase-like_sf"/>
</dbReference>
<organism evidence="1 2">
    <name type="scientific">Pedobacter cryoconitis</name>
    <dbReference type="NCBI Taxonomy" id="188932"/>
    <lineage>
        <taxon>Bacteria</taxon>
        <taxon>Pseudomonadati</taxon>
        <taxon>Bacteroidota</taxon>
        <taxon>Sphingobacteriia</taxon>
        <taxon>Sphingobacteriales</taxon>
        <taxon>Sphingobacteriaceae</taxon>
        <taxon>Pedobacter</taxon>
    </lineage>
</organism>
<dbReference type="GO" id="GO:0005975">
    <property type="term" value="P:carbohydrate metabolic process"/>
    <property type="evidence" value="ECO:0007669"/>
    <property type="project" value="InterPro"/>
</dbReference>
<keyword evidence="2" id="KW-1185">Reference proteome</keyword>
<accession>A0A127VEJ3</accession>
<gene>
    <name evidence="1" type="ORF">AY601_2857</name>
</gene>